<evidence type="ECO:0000256" key="4">
    <source>
        <dbReference type="ARBA" id="ARBA00022679"/>
    </source>
</evidence>
<dbReference type="CDD" id="cd16664">
    <property type="entry name" value="RING-Ubox_PUB"/>
    <property type="match status" value="1"/>
</dbReference>
<dbReference type="SUPFAM" id="SSF57850">
    <property type="entry name" value="RING/U-box"/>
    <property type="match status" value="1"/>
</dbReference>
<evidence type="ECO:0000256" key="3">
    <source>
        <dbReference type="ARBA" id="ARBA00012483"/>
    </source>
</evidence>
<comment type="pathway">
    <text evidence="2">Protein modification; protein ubiquitination.</text>
</comment>
<dbReference type="InterPro" id="IPR013083">
    <property type="entry name" value="Znf_RING/FYVE/PHD"/>
</dbReference>
<dbReference type="EC" id="2.3.2.27" evidence="3"/>
<dbReference type="InterPro" id="IPR045210">
    <property type="entry name" value="RING-Ubox_PUB"/>
</dbReference>
<evidence type="ECO:0000256" key="2">
    <source>
        <dbReference type="ARBA" id="ARBA00004906"/>
    </source>
</evidence>
<dbReference type="Gene3D" id="1.25.10.10">
    <property type="entry name" value="Leucine-rich Repeat Variant"/>
    <property type="match status" value="1"/>
</dbReference>
<sequence length="469" mass="52940">MAKTVGVLEASSSSTSTAAVPNSTELKKELERQFNKILGEEDYSLEIIDEVLRILTALKELKLEKSSKSLIDDNTVVPDEFKCPISKELMIDPVALVTGQTYDRSFILRWLNDGHQTCPQTQQVLSHTILTPNLLVREMISRWCNEHGIELPGPVEDVEEIVVVDADKDYLYSLLKKMSSSSLIKKKLQKSWLLTQKMPSYRALFGQCTDSILLLLKPLLTGRVDSHPDLQEDLITTIMNVSIHENNKEIVAEHPLVIPLLIESLKYGTMETRSNAAATLFTLSSLDSNKILIGKSGALKPLIDLLEEGHPLAMMDAAWKAACDGAVRVILEKMMESVLIDELLAILVLLASHKKAVEEMVELGAVGCLLRIIRGGTSERNKENCAAILYLVCVDERATWKEIRKRKMLIIHFLNLLKMVLQEPGERSTAFSRRCRKLPILRDKRNLYSIDMINYFLYILSSFTLPWKH</sequence>
<evidence type="ECO:0000313" key="8">
    <source>
        <dbReference type="Proteomes" id="UP001174677"/>
    </source>
</evidence>
<dbReference type="Proteomes" id="UP001174677">
    <property type="component" value="Chromosome 3"/>
</dbReference>
<dbReference type="InterPro" id="IPR016024">
    <property type="entry name" value="ARM-type_fold"/>
</dbReference>
<dbReference type="PANTHER" id="PTHR23315:SF265">
    <property type="entry name" value="U-BOX DOMAIN-CONTAINING PROTEIN 46-RELATED"/>
    <property type="match status" value="1"/>
</dbReference>
<evidence type="ECO:0000256" key="5">
    <source>
        <dbReference type="ARBA" id="ARBA00022786"/>
    </source>
</evidence>
<evidence type="ECO:0000256" key="1">
    <source>
        <dbReference type="ARBA" id="ARBA00000900"/>
    </source>
</evidence>
<dbReference type="Pfam" id="PF04564">
    <property type="entry name" value="U-box"/>
    <property type="match status" value="1"/>
</dbReference>
<protein>
    <recommendedName>
        <fullName evidence="3">RING-type E3 ubiquitin transferase</fullName>
        <ecNumber evidence="3">2.3.2.27</ecNumber>
    </recommendedName>
</protein>
<dbReference type="SMART" id="SM00504">
    <property type="entry name" value="Ubox"/>
    <property type="match status" value="1"/>
</dbReference>
<evidence type="ECO:0000259" key="6">
    <source>
        <dbReference type="PROSITE" id="PS51698"/>
    </source>
</evidence>
<keyword evidence="8" id="KW-1185">Reference proteome</keyword>
<dbReference type="InterPro" id="IPR003613">
    <property type="entry name" value="Ubox_domain"/>
</dbReference>
<dbReference type="PANTHER" id="PTHR23315">
    <property type="entry name" value="U BOX DOMAIN-CONTAINING"/>
    <property type="match status" value="1"/>
</dbReference>
<gene>
    <name evidence="7" type="ORF">P3X46_005339</name>
</gene>
<comment type="caution">
    <text evidence="7">The sequence shown here is derived from an EMBL/GenBank/DDBJ whole genome shotgun (WGS) entry which is preliminary data.</text>
</comment>
<dbReference type="SUPFAM" id="SSF48371">
    <property type="entry name" value="ARM repeat"/>
    <property type="match status" value="1"/>
</dbReference>
<feature type="domain" description="U-box" evidence="6">
    <location>
        <begin position="76"/>
        <end position="150"/>
    </location>
</feature>
<dbReference type="PROSITE" id="PS51698">
    <property type="entry name" value="U_BOX"/>
    <property type="match status" value="1"/>
</dbReference>
<keyword evidence="5" id="KW-0833">Ubl conjugation pathway</keyword>
<dbReference type="Gene3D" id="3.30.40.10">
    <property type="entry name" value="Zinc/RING finger domain, C3HC4 (zinc finger)"/>
    <property type="match status" value="1"/>
</dbReference>
<reference evidence="7" key="1">
    <citation type="journal article" date="2023" name="Plant Biotechnol. J.">
        <title>Chromosome-level wild Hevea brasiliensis genome provides new tools for genomic-assisted breeding and valuable loci to elevate rubber yield.</title>
        <authorList>
            <person name="Cheng H."/>
            <person name="Song X."/>
            <person name="Hu Y."/>
            <person name="Wu T."/>
            <person name="Yang Q."/>
            <person name="An Z."/>
            <person name="Feng S."/>
            <person name="Deng Z."/>
            <person name="Wu W."/>
            <person name="Zeng X."/>
            <person name="Tu M."/>
            <person name="Wang X."/>
            <person name="Huang H."/>
        </authorList>
    </citation>
    <scope>NUCLEOTIDE SEQUENCE</scope>
    <source>
        <strain evidence="7">MT/VB/25A 57/8</strain>
    </source>
</reference>
<proteinExistence type="predicted"/>
<dbReference type="InterPro" id="IPR011989">
    <property type="entry name" value="ARM-like"/>
</dbReference>
<name>A0ABQ9N1E2_HEVBR</name>
<comment type="catalytic activity">
    <reaction evidence="1">
        <text>S-ubiquitinyl-[E2 ubiquitin-conjugating enzyme]-L-cysteine + [acceptor protein]-L-lysine = [E2 ubiquitin-conjugating enzyme]-L-cysteine + N(6)-ubiquitinyl-[acceptor protein]-L-lysine.</text>
        <dbReference type="EC" id="2.3.2.27"/>
    </reaction>
</comment>
<organism evidence="7 8">
    <name type="scientific">Hevea brasiliensis</name>
    <name type="common">Para rubber tree</name>
    <name type="synonym">Siphonia brasiliensis</name>
    <dbReference type="NCBI Taxonomy" id="3981"/>
    <lineage>
        <taxon>Eukaryota</taxon>
        <taxon>Viridiplantae</taxon>
        <taxon>Streptophyta</taxon>
        <taxon>Embryophyta</taxon>
        <taxon>Tracheophyta</taxon>
        <taxon>Spermatophyta</taxon>
        <taxon>Magnoliopsida</taxon>
        <taxon>eudicotyledons</taxon>
        <taxon>Gunneridae</taxon>
        <taxon>Pentapetalae</taxon>
        <taxon>rosids</taxon>
        <taxon>fabids</taxon>
        <taxon>Malpighiales</taxon>
        <taxon>Euphorbiaceae</taxon>
        <taxon>Crotonoideae</taxon>
        <taxon>Micrandreae</taxon>
        <taxon>Hevea</taxon>
    </lineage>
</organism>
<dbReference type="EMBL" id="JARPOI010000003">
    <property type="protein sequence ID" value="KAJ9185745.1"/>
    <property type="molecule type" value="Genomic_DNA"/>
</dbReference>
<keyword evidence="4" id="KW-0808">Transferase</keyword>
<accession>A0ABQ9N1E2</accession>
<evidence type="ECO:0000313" key="7">
    <source>
        <dbReference type="EMBL" id="KAJ9185745.1"/>
    </source>
</evidence>